<protein>
    <submittedName>
        <fullName evidence="2">Nuclear transport factor 2 family protein</fullName>
    </submittedName>
</protein>
<dbReference type="InterPro" id="IPR032710">
    <property type="entry name" value="NTF2-like_dom_sf"/>
</dbReference>
<dbReference type="InterPro" id="IPR037401">
    <property type="entry name" value="SnoaL-like"/>
</dbReference>
<dbReference type="Proteomes" id="UP001239782">
    <property type="component" value="Chromosome"/>
</dbReference>
<dbReference type="Pfam" id="PF12680">
    <property type="entry name" value="SnoaL_2"/>
    <property type="match status" value="1"/>
</dbReference>
<gene>
    <name evidence="2" type="ORF">Q9312_04810</name>
</gene>
<accession>A0AA51X7T4</accession>
<evidence type="ECO:0000313" key="3">
    <source>
        <dbReference type="Proteomes" id="UP001239782"/>
    </source>
</evidence>
<proteinExistence type="predicted"/>
<dbReference type="AlphaFoldDB" id="A0AA51X7T4"/>
<dbReference type="SUPFAM" id="SSF54427">
    <property type="entry name" value="NTF2-like"/>
    <property type="match status" value="1"/>
</dbReference>
<sequence>MTKLVDAATVFSQDNIVDRFIQVYQSLSANNLEILHDIYAEDIEFIDPVHRISGFENVYRYMETMYKNLHQYQITVLDVVDNQSTAFLDWSLSFIHPRLNRGEWVTIPGATKICFEKKIHYHCDFYDLGAMIYENIPLYGGVTRAIKRRIAK</sequence>
<name>A0AA51X7T4_9GAMM</name>
<dbReference type="RefSeq" id="WP_309203444.1">
    <property type="nucleotide sequence ID" value="NZ_CP133548.1"/>
</dbReference>
<evidence type="ECO:0000313" key="2">
    <source>
        <dbReference type="EMBL" id="WMS88239.1"/>
    </source>
</evidence>
<dbReference type="EMBL" id="CP133548">
    <property type="protein sequence ID" value="WMS88239.1"/>
    <property type="molecule type" value="Genomic_DNA"/>
</dbReference>
<reference evidence="2 3" key="1">
    <citation type="submission" date="2023-08" db="EMBL/GenBank/DDBJ databases">
        <title>Pleionea litopenaei sp. nov., isolated from stomach of juvenile Litopenaeus vannamei.</title>
        <authorList>
            <person name="Rho A.M."/>
            <person name="Hwang C.Y."/>
        </authorList>
    </citation>
    <scope>NUCLEOTIDE SEQUENCE [LARGE SCALE GENOMIC DNA]</scope>
    <source>
        <strain evidence="2 3">HL-JVS1</strain>
    </source>
</reference>
<keyword evidence="3" id="KW-1185">Reference proteome</keyword>
<dbReference type="KEGG" id="plei:Q9312_04810"/>
<organism evidence="2 3">
    <name type="scientific">Pleionea litopenaei</name>
    <dbReference type="NCBI Taxonomy" id="3070815"/>
    <lineage>
        <taxon>Bacteria</taxon>
        <taxon>Pseudomonadati</taxon>
        <taxon>Pseudomonadota</taxon>
        <taxon>Gammaproteobacteria</taxon>
        <taxon>Oceanospirillales</taxon>
        <taxon>Pleioneaceae</taxon>
        <taxon>Pleionea</taxon>
    </lineage>
</organism>
<evidence type="ECO:0000259" key="1">
    <source>
        <dbReference type="Pfam" id="PF12680"/>
    </source>
</evidence>
<feature type="domain" description="SnoaL-like" evidence="1">
    <location>
        <begin position="22"/>
        <end position="114"/>
    </location>
</feature>
<dbReference type="Gene3D" id="3.10.450.50">
    <property type="match status" value="1"/>
</dbReference>